<keyword evidence="26" id="KW-1185">Reference proteome</keyword>
<dbReference type="PANTHER" id="PTHR42705:SF2">
    <property type="entry name" value="BIFUNCTIONAL NON-HOMOLOGOUS END JOINING PROTEIN LIGD"/>
    <property type="match status" value="1"/>
</dbReference>
<reference evidence="25" key="1">
    <citation type="submission" date="2022-08" db="EMBL/GenBank/DDBJ databases">
        <authorList>
            <person name="Deng Y."/>
            <person name="Han X.-F."/>
            <person name="Zhang Y.-Q."/>
        </authorList>
    </citation>
    <scope>NUCLEOTIDE SEQUENCE</scope>
    <source>
        <strain evidence="25">CPCC 203386</strain>
    </source>
</reference>
<accession>A0ABT2H417</accession>
<evidence type="ECO:0000313" key="26">
    <source>
        <dbReference type="Proteomes" id="UP001165586"/>
    </source>
</evidence>
<evidence type="ECO:0000256" key="12">
    <source>
        <dbReference type="ARBA" id="ARBA00022840"/>
    </source>
</evidence>
<dbReference type="CDD" id="cd07906">
    <property type="entry name" value="Adenylation_DNA_ligase_LigD_LigC"/>
    <property type="match status" value="1"/>
</dbReference>
<dbReference type="SUPFAM" id="SSF56091">
    <property type="entry name" value="DNA ligase/mRNA capping enzyme, catalytic domain"/>
    <property type="match status" value="1"/>
</dbReference>
<evidence type="ECO:0000256" key="22">
    <source>
        <dbReference type="ARBA" id="ARBA00049990"/>
    </source>
</evidence>
<evidence type="ECO:0000256" key="23">
    <source>
        <dbReference type="SAM" id="MobiDB-lite"/>
    </source>
</evidence>
<dbReference type="NCBIfam" id="TIGR02778">
    <property type="entry name" value="ligD_pol"/>
    <property type="match status" value="1"/>
</dbReference>
<dbReference type="PANTHER" id="PTHR42705">
    <property type="entry name" value="BIFUNCTIONAL NON-HOMOLOGOUS END JOINING PROTEIN LIGD"/>
    <property type="match status" value="1"/>
</dbReference>
<dbReference type="Pfam" id="PF13298">
    <property type="entry name" value="LigD_N"/>
    <property type="match status" value="1"/>
</dbReference>
<dbReference type="InterPro" id="IPR012309">
    <property type="entry name" value="DNA_ligase_ATP-dep_C"/>
</dbReference>
<keyword evidence="10" id="KW-0378">Hydrolase</keyword>
<keyword evidence="14" id="KW-0238">DNA-binding</keyword>
<keyword evidence="13" id="KW-0239">DNA-directed DNA polymerase</keyword>
<keyword evidence="17" id="KW-0464">Manganese</keyword>
<evidence type="ECO:0000313" key="25">
    <source>
        <dbReference type="EMBL" id="MCS5734673.1"/>
    </source>
</evidence>
<keyword evidence="7" id="KW-0479">Metal-binding</keyword>
<dbReference type="Pfam" id="PF04679">
    <property type="entry name" value="DNA_ligase_A_C"/>
    <property type="match status" value="1"/>
</dbReference>
<dbReference type="PROSITE" id="PS00697">
    <property type="entry name" value="DNA_LIGASE_A1"/>
    <property type="match status" value="1"/>
</dbReference>
<evidence type="ECO:0000256" key="20">
    <source>
        <dbReference type="ARBA" id="ARBA00034003"/>
    </source>
</evidence>
<feature type="domain" description="ATP-dependent DNA ligase family profile" evidence="24">
    <location>
        <begin position="685"/>
        <end position="809"/>
    </location>
</feature>
<evidence type="ECO:0000256" key="16">
    <source>
        <dbReference type="ARBA" id="ARBA00023204"/>
    </source>
</evidence>
<evidence type="ECO:0000256" key="3">
    <source>
        <dbReference type="ARBA" id="ARBA00022598"/>
    </source>
</evidence>
<dbReference type="CDD" id="cd07971">
    <property type="entry name" value="OBF_DNA_ligase_LigD"/>
    <property type="match status" value="1"/>
</dbReference>
<evidence type="ECO:0000256" key="10">
    <source>
        <dbReference type="ARBA" id="ARBA00022801"/>
    </source>
</evidence>
<dbReference type="Gene3D" id="2.40.50.140">
    <property type="entry name" value="Nucleic acid-binding proteins"/>
    <property type="match status" value="1"/>
</dbReference>
<evidence type="ECO:0000256" key="14">
    <source>
        <dbReference type="ARBA" id="ARBA00023125"/>
    </source>
</evidence>
<keyword evidence="9" id="KW-0227">DNA damage</keyword>
<feature type="compositionally biased region" description="Basic and acidic residues" evidence="23">
    <location>
        <begin position="535"/>
        <end position="550"/>
    </location>
</feature>
<dbReference type="InterPro" id="IPR014144">
    <property type="entry name" value="LigD_PE_domain"/>
</dbReference>
<gene>
    <name evidence="25" type="ORF">N1032_13085</name>
</gene>
<evidence type="ECO:0000259" key="24">
    <source>
        <dbReference type="PROSITE" id="PS50160"/>
    </source>
</evidence>
<evidence type="ECO:0000256" key="6">
    <source>
        <dbReference type="ARBA" id="ARBA00022722"/>
    </source>
</evidence>
<keyword evidence="15" id="KW-0233">DNA recombination</keyword>
<keyword evidence="11" id="KW-0269">Exonuclease</keyword>
<evidence type="ECO:0000256" key="7">
    <source>
        <dbReference type="ARBA" id="ARBA00022723"/>
    </source>
</evidence>
<keyword evidence="12" id="KW-0067">ATP-binding</keyword>
<dbReference type="InterPro" id="IPR014146">
    <property type="entry name" value="LigD_ligase_dom"/>
</dbReference>
<evidence type="ECO:0000256" key="21">
    <source>
        <dbReference type="ARBA" id="ARBA00049981"/>
    </source>
</evidence>
<dbReference type="Gene3D" id="3.30.1490.70">
    <property type="match status" value="1"/>
</dbReference>
<dbReference type="EMBL" id="JANLCJ010000004">
    <property type="protein sequence ID" value="MCS5734673.1"/>
    <property type="molecule type" value="Genomic_DNA"/>
</dbReference>
<keyword evidence="8" id="KW-0547">Nucleotide-binding</keyword>
<dbReference type="NCBIfam" id="NF007210">
    <property type="entry name" value="PRK09632.1"/>
    <property type="match status" value="1"/>
</dbReference>
<dbReference type="Pfam" id="PF21686">
    <property type="entry name" value="LigD_Prim-Pol"/>
    <property type="match status" value="1"/>
</dbReference>
<dbReference type="InterPro" id="IPR052171">
    <property type="entry name" value="NHEJ_LigD"/>
</dbReference>
<dbReference type="NCBIfam" id="TIGR02777">
    <property type="entry name" value="LigD_PE_dom"/>
    <property type="match status" value="1"/>
</dbReference>
<evidence type="ECO:0000256" key="11">
    <source>
        <dbReference type="ARBA" id="ARBA00022839"/>
    </source>
</evidence>
<dbReference type="InterPro" id="IPR012310">
    <property type="entry name" value="DNA_ligase_ATP-dep_cent"/>
</dbReference>
<evidence type="ECO:0000256" key="4">
    <source>
        <dbReference type="ARBA" id="ARBA00022679"/>
    </source>
</evidence>
<dbReference type="InterPro" id="IPR012340">
    <property type="entry name" value="NA-bd_OB-fold"/>
</dbReference>
<comment type="similarity">
    <text evidence="22">In the N-terminal section; belongs to the LigD polymerase family.</text>
</comment>
<dbReference type="InterPro" id="IPR016059">
    <property type="entry name" value="DNA_ligase_ATP-dep_CS"/>
</dbReference>
<dbReference type="SUPFAM" id="SSF50249">
    <property type="entry name" value="Nucleic acid-binding proteins"/>
    <property type="match status" value="1"/>
</dbReference>
<sequence length="900" mass="98297">MAAKSNEQTVTVGGHRLRITNLEKVLYPETGTTKADVLRYYAEIASVLIPHSRNRPATRKRWVHGVGTLEHPEQVFFQKNLDEGTPDWVKRVAIQHSDHENVYPLVNNAATLAWLAQIAALEIHVPQWRVDAQGRQKNPDRFVIDLDPGEGTGLPECVEVAKLARGILRDMGLSPVPVTSGSKGIHLYAALDGSQTSDQVSAVAHELARALEADHPDLVVSDMKKTLRVGKVLVDWSQNNGNKTTICPYSLRGRSRPTVAVPRTWRELASKDLRQLELDEVLARMKRRSDPLAESAEAPGAVEAPAGEWHSNQGADDQPDAHPSPASARPSVREEQRSTGAARASAARTSSRTDDHAGSSDRDRLEVYRSKRDQAKTPEPVPAARPASTDGRSFVIQEHHARRLHWDFRLEHDGVLVSWALPKGVPDDPKQNHLAVQTEDHPMEYGSFEGTIPSGEYGAGSVVIWDFGTYDLEKWRDGKEVIVTLHGQPSGGLGDPVKVALIHTGRGGADKSSEKNWLIHRMVPEADTAAAASGAREKRGAKSGEPRGKAADAPAGASGSPADATAARAATSRETARRLASVKPMLATLGTAADIDDEADYAFEMKWDGIRALVAIDDGVVTLRTRNGNDVTAGYPELTEALARVFAGRTLLLDGEIVALDHRGRPSFGRLQQRMGLSKPKDVEAARATTKVDLMLFDILDLDGRSLVKKDYDERRRILTETAPESDGPLHVPPAFDGDLGHAMSSSRELGLEGVMAKRRDGTYSTGGRSRSWIKLKHHLAQEVVIGGWRPGKGRRATQIGSLLMGVPDAEGRLHYVGRVGTGFSERDLDAVTGTLAKLARKTSPFDDVPSIDARDANWVTPKLVGEVEFAEWTDTDRLRQPSWRGWRPDKSPGEVRREG</sequence>
<dbReference type="GO" id="GO:0003910">
    <property type="term" value="F:DNA ligase (ATP) activity"/>
    <property type="evidence" value="ECO:0007669"/>
    <property type="project" value="UniProtKB-EC"/>
</dbReference>
<feature type="compositionally biased region" description="Basic and acidic residues" evidence="23">
    <location>
        <begin position="351"/>
        <end position="376"/>
    </location>
</feature>
<dbReference type="InterPro" id="IPR014145">
    <property type="entry name" value="LigD_pol_dom"/>
</dbReference>
<evidence type="ECO:0000256" key="17">
    <source>
        <dbReference type="ARBA" id="ARBA00023211"/>
    </source>
</evidence>
<evidence type="ECO:0000256" key="9">
    <source>
        <dbReference type="ARBA" id="ARBA00022763"/>
    </source>
</evidence>
<evidence type="ECO:0000256" key="15">
    <source>
        <dbReference type="ARBA" id="ARBA00023172"/>
    </source>
</evidence>
<dbReference type="Gene3D" id="3.90.920.10">
    <property type="entry name" value="DNA primase, PRIM domain"/>
    <property type="match status" value="1"/>
</dbReference>
<dbReference type="Gene3D" id="3.30.470.30">
    <property type="entry name" value="DNA ligase/mRNA capping enzyme"/>
    <property type="match status" value="1"/>
</dbReference>
<feature type="compositionally biased region" description="Low complexity" evidence="23">
    <location>
        <begin position="551"/>
        <end position="572"/>
    </location>
</feature>
<feature type="compositionally biased region" description="Low complexity" evidence="23">
    <location>
        <begin position="338"/>
        <end position="350"/>
    </location>
</feature>
<evidence type="ECO:0000256" key="5">
    <source>
        <dbReference type="ARBA" id="ARBA00022695"/>
    </source>
</evidence>
<comment type="similarity">
    <text evidence="21">In the C-terminal section; belongs to the ATP-dependent DNA ligase family.</text>
</comment>
<evidence type="ECO:0000256" key="18">
    <source>
        <dbReference type="ARBA" id="ARBA00023268"/>
    </source>
</evidence>
<keyword evidence="16" id="KW-0234">DNA repair</keyword>
<dbReference type="Pfam" id="PF01068">
    <property type="entry name" value="DNA_ligase_A_M"/>
    <property type="match status" value="1"/>
</dbReference>
<comment type="cofactor">
    <cofactor evidence="1">
        <name>Mn(2+)</name>
        <dbReference type="ChEBI" id="CHEBI:29035"/>
    </cofactor>
</comment>
<name>A0ABT2H417_9MICO</name>
<feature type="compositionally biased region" description="Basic and acidic residues" evidence="23">
    <location>
        <begin position="887"/>
        <end position="900"/>
    </location>
</feature>
<keyword evidence="18" id="KW-0511">Multifunctional enzyme</keyword>
<dbReference type="CDD" id="cd04863">
    <property type="entry name" value="MtLigD_Pol_like"/>
    <property type="match status" value="1"/>
</dbReference>
<keyword evidence="3 25" id="KW-0436">Ligase</keyword>
<comment type="caution">
    <text evidence="25">The sequence shown here is derived from an EMBL/GenBank/DDBJ whole genome shotgun (WGS) entry which is preliminary data.</text>
</comment>
<dbReference type="RefSeq" id="WP_259539538.1">
    <property type="nucleotide sequence ID" value="NZ_JANLCJ010000004.1"/>
</dbReference>
<feature type="region of interest" description="Disordered" evidence="23">
    <location>
        <begin position="306"/>
        <end position="393"/>
    </location>
</feature>
<evidence type="ECO:0000256" key="8">
    <source>
        <dbReference type="ARBA" id="ARBA00022741"/>
    </source>
</evidence>
<dbReference type="Proteomes" id="UP001165586">
    <property type="component" value="Unassembled WGS sequence"/>
</dbReference>
<dbReference type="InterPro" id="IPR033649">
    <property type="entry name" value="MtLigD_Pol-like"/>
</dbReference>
<comment type="catalytic activity">
    <reaction evidence="20">
        <text>ATP + (deoxyribonucleotide)n-3'-hydroxyl + 5'-phospho-(deoxyribonucleotide)m = (deoxyribonucleotide)n+m + AMP + diphosphate.</text>
        <dbReference type="EC" id="6.5.1.1"/>
    </reaction>
</comment>
<protein>
    <recommendedName>
        <fullName evidence="2">DNA ligase (ATP)</fullName>
        <ecNumber evidence="2">6.5.1.1</ecNumber>
    </recommendedName>
    <alternativeName>
        <fullName evidence="19">NHEJ DNA polymerase</fullName>
    </alternativeName>
</protein>
<feature type="region of interest" description="Disordered" evidence="23">
    <location>
        <begin position="881"/>
        <end position="900"/>
    </location>
</feature>
<proteinExistence type="inferred from homology"/>
<feature type="region of interest" description="Disordered" evidence="23">
    <location>
        <begin position="528"/>
        <end position="572"/>
    </location>
</feature>
<evidence type="ECO:0000256" key="13">
    <source>
        <dbReference type="ARBA" id="ARBA00022932"/>
    </source>
</evidence>
<organism evidence="25 26">
    <name type="scientific">Herbiconiux daphne</name>
    <dbReference type="NCBI Taxonomy" id="2970914"/>
    <lineage>
        <taxon>Bacteria</taxon>
        <taxon>Bacillati</taxon>
        <taxon>Actinomycetota</taxon>
        <taxon>Actinomycetes</taxon>
        <taxon>Micrococcales</taxon>
        <taxon>Microbacteriaceae</taxon>
        <taxon>Herbiconiux</taxon>
    </lineage>
</organism>
<dbReference type="PROSITE" id="PS50160">
    <property type="entry name" value="DNA_LIGASE_A3"/>
    <property type="match status" value="1"/>
</dbReference>
<dbReference type="EC" id="6.5.1.1" evidence="2"/>
<evidence type="ECO:0000256" key="2">
    <source>
        <dbReference type="ARBA" id="ARBA00012727"/>
    </source>
</evidence>
<keyword evidence="6" id="KW-0540">Nuclease</keyword>
<keyword evidence="4" id="KW-0808">Transferase</keyword>
<dbReference type="NCBIfam" id="TIGR02779">
    <property type="entry name" value="NHEJ_ligase_lig"/>
    <property type="match status" value="1"/>
</dbReference>
<evidence type="ECO:0000256" key="1">
    <source>
        <dbReference type="ARBA" id="ARBA00001936"/>
    </source>
</evidence>
<evidence type="ECO:0000256" key="19">
    <source>
        <dbReference type="ARBA" id="ARBA00029943"/>
    </source>
</evidence>
<keyword evidence="5" id="KW-0548">Nucleotidyltransferase</keyword>